<dbReference type="Pfam" id="PF13432">
    <property type="entry name" value="TPR_16"/>
    <property type="match status" value="1"/>
</dbReference>
<accession>A0ABY6NM72</accession>
<dbReference type="InterPro" id="IPR011990">
    <property type="entry name" value="TPR-like_helical_dom_sf"/>
</dbReference>
<keyword evidence="1" id="KW-0802">TPR repeat</keyword>
<keyword evidence="3" id="KW-0732">Signal</keyword>
<reference evidence="4" key="1">
    <citation type="submission" date="2021-02" db="EMBL/GenBank/DDBJ databases">
        <title>Salinimicrobium sp. nov. isolated from seawater in Tongyeong, Republic of Korea.</title>
        <authorList>
            <person name="Lee S.-J."/>
        </authorList>
    </citation>
    <scope>NUCLEOTIDE SEQUENCE</scope>
    <source>
        <strain evidence="4">HN-2-9-2</strain>
    </source>
</reference>
<evidence type="ECO:0000256" key="2">
    <source>
        <dbReference type="SAM" id="Phobius"/>
    </source>
</evidence>
<dbReference type="PROSITE" id="PS50293">
    <property type="entry name" value="TPR_REGION"/>
    <property type="match status" value="1"/>
</dbReference>
<evidence type="ECO:0000256" key="3">
    <source>
        <dbReference type="SAM" id="SignalP"/>
    </source>
</evidence>
<proteinExistence type="predicted"/>
<keyword evidence="5" id="KW-1185">Reference proteome</keyword>
<keyword evidence="2" id="KW-0472">Membrane</keyword>
<keyword evidence="2" id="KW-1133">Transmembrane helix</keyword>
<dbReference type="Gene3D" id="1.25.40.10">
    <property type="entry name" value="Tetratricopeptide repeat domain"/>
    <property type="match status" value="1"/>
</dbReference>
<dbReference type="Proteomes" id="UP001163981">
    <property type="component" value="Chromosome"/>
</dbReference>
<keyword evidence="2" id="KW-0812">Transmembrane</keyword>
<dbReference type="RefSeq" id="WP_265162284.1">
    <property type="nucleotide sequence ID" value="NZ_CP069620.1"/>
</dbReference>
<dbReference type="SUPFAM" id="SSF48452">
    <property type="entry name" value="TPR-like"/>
    <property type="match status" value="1"/>
</dbReference>
<gene>
    <name evidence="4" type="ORF">JRG66_08160</name>
</gene>
<dbReference type="Gene3D" id="2.30.30.40">
    <property type="entry name" value="SH3 Domains"/>
    <property type="match status" value="1"/>
</dbReference>
<evidence type="ECO:0000256" key="1">
    <source>
        <dbReference type="PROSITE-ProRule" id="PRU00339"/>
    </source>
</evidence>
<feature type="transmembrane region" description="Helical" evidence="2">
    <location>
        <begin position="128"/>
        <end position="149"/>
    </location>
</feature>
<feature type="transmembrane region" description="Helical" evidence="2">
    <location>
        <begin position="158"/>
        <end position="178"/>
    </location>
</feature>
<evidence type="ECO:0000313" key="4">
    <source>
        <dbReference type="EMBL" id="UZH53987.1"/>
    </source>
</evidence>
<dbReference type="PROSITE" id="PS50005">
    <property type="entry name" value="TPR"/>
    <property type="match status" value="1"/>
</dbReference>
<sequence>MKKLIFLLALCFSFMASAQNAQVFKAANEAYAAGNYEEAIAQYEQILESGQTSAALHYNLGNSYYKLNRVAPSIYHYEKALRLEPGDEDVQNNLGFARNMAIDAIGEEEQTGFRGIFETSTAAFSASGWGWVAIFCMLVFVVFFLVYYFSSRTFTKRLLFIGSMLFLLMAISSVIVAVTKESYSEEGEYAIVFSEEVEIKNEPSPRADDAFLLHEGAKVKITEDFQDWVEIRLPNGSTGWLEENHLRRL</sequence>
<dbReference type="EMBL" id="CP069620">
    <property type="protein sequence ID" value="UZH53987.1"/>
    <property type="molecule type" value="Genomic_DNA"/>
</dbReference>
<feature type="chain" id="PRO_5045622486" evidence="3">
    <location>
        <begin position="19"/>
        <end position="249"/>
    </location>
</feature>
<organism evidence="4 5">
    <name type="scientific">Salinimicrobium tongyeongense</name>
    <dbReference type="NCBI Taxonomy" id="2809707"/>
    <lineage>
        <taxon>Bacteria</taxon>
        <taxon>Pseudomonadati</taxon>
        <taxon>Bacteroidota</taxon>
        <taxon>Flavobacteriia</taxon>
        <taxon>Flavobacteriales</taxon>
        <taxon>Flavobacteriaceae</taxon>
        <taxon>Salinimicrobium</taxon>
    </lineage>
</organism>
<name>A0ABY6NM72_9FLAO</name>
<feature type="signal peptide" evidence="3">
    <location>
        <begin position="1"/>
        <end position="18"/>
    </location>
</feature>
<feature type="repeat" description="TPR" evidence="1">
    <location>
        <begin position="54"/>
        <end position="87"/>
    </location>
</feature>
<evidence type="ECO:0000313" key="5">
    <source>
        <dbReference type="Proteomes" id="UP001163981"/>
    </source>
</evidence>
<dbReference type="InterPro" id="IPR019734">
    <property type="entry name" value="TPR_rpt"/>
</dbReference>
<protein>
    <submittedName>
        <fullName evidence="4">Tetratricopeptide repeat protein</fullName>
    </submittedName>
</protein>
<dbReference type="SMART" id="SM00028">
    <property type="entry name" value="TPR"/>
    <property type="match status" value="2"/>
</dbReference>